<keyword evidence="2" id="KW-0175">Coiled coil</keyword>
<feature type="domain" description="CCHC-type" evidence="4">
    <location>
        <begin position="309"/>
        <end position="324"/>
    </location>
</feature>
<gene>
    <name evidence="5" type="ORF">BP01DRAFT_386289</name>
</gene>
<dbReference type="GO" id="GO:0008270">
    <property type="term" value="F:zinc ion binding"/>
    <property type="evidence" value="ECO:0007669"/>
    <property type="project" value="UniProtKB-KW"/>
</dbReference>
<dbReference type="RefSeq" id="XP_025427586.1">
    <property type="nucleotide sequence ID" value="XM_025577669.1"/>
</dbReference>
<evidence type="ECO:0000256" key="2">
    <source>
        <dbReference type="SAM" id="Coils"/>
    </source>
</evidence>
<accession>A0A318Z574</accession>
<feature type="compositionally biased region" description="Polar residues" evidence="3">
    <location>
        <begin position="228"/>
        <end position="237"/>
    </location>
</feature>
<keyword evidence="1" id="KW-0862">Zinc</keyword>
<feature type="region of interest" description="Disordered" evidence="3">
    <location>
        <begin position="129"/>
        <end position="162"/>
    </location>
</feature>
<feature type="region of interest" description="Disordered" evidence="3">
    <location>
        <begin position="1"/>
        <end position="44"/>
    </location>
</feature>
<dbReference type="PROSITE" id="PS50158">
    <property type="entry name" value="ZF_CCHC"/>
    <property type="match status" value="1"/>
</dbReference>
<dbReference type="InterPro" id="IPR001878">
    <property type="entry name" value="Znf_CCHC"/>
</dbReference>
<feature type="coiled-coil region" evidence="2">
    <location>
        <begin position="351"/>
        <end position="381"/>
    </location>
</feature>
<protein>
    <recommendedName>
        <fullName evidence="4">CCHC-type domain-containing protein</fullName>
    </recommendedName>
</protein>
<dbReference type="OrthoDB" id="10681952at2759"/>
<keyword evidence="1" id="KW-0479">Metal-binding</keyword>
<sequence>MTRKKKNRRTGTSSAAGPGKQRPGPRPGPIPSIEIGSTVSGRVRPLGRTVELPYRMAGEVSGWRGQSGSRAGQQHLASLDTFTRGGQLSQNWAPAAQIGQFGQGGQSGHLSQSIHNPAGQLGLIDHSAQSNQAAQAHTPHNRAAEHNANSTNPVRTTHHPAGNGHAYRAVMHPLSTATHNVWECQYVCSDPEQCVCCSAAPVRCAAEHDKVNPIPAYAIGSQPGRSPAYTNGSQPGHSLSYDPANPAEHSPANTTTTLNTTRPPAGRIVATHPQPLNEGPGPWPTQTDFQGSLHEVTAGSTTPDTTRDCVFCGGNGHSTAECPERWGNTGSRIPTICCPRRERTRRKRAVVKGIRKDLRRQRETQRQVEEERERLEKLLLEDKAPDCVVSQPAQEQPVDLEGVLQQIIMDMT</sequence>
<keyword evidence="1" id="KW-0863">Zinc-finger</keyword>
<reference evidence="5 6" key="1">
    <citation type="submission" date="2016-12" db="EMBL/GenBank/DDBJ databases">
        <title>The genomes of Aspergillus section Nigri reveals drivers in fungal speciation.</title>
        <authorList>
            <consortium name="DOE Joint Genome Institute"/>
            <person name="Vesth T.C."/>
            <person name="Nybo J."/>
            <person name="Theobald S."/>
            <person name="Brandl J."/>
            <person name="Frisvad J.C."/>
            <person name="Nielsen K.F."/>
            <person name="Lyhne E.K."/>
            <person name="Kogle M.E."/>
            <person name="Kuo A."/>
            <person name="Riley R."/>
            <person name="Clum A."/>
            <person name="Nolan M."/>
            <person name="Lipzen A."/>
            <person name="Salamov A."/>
            <person name="Henrissat B."/>
            <person name="Wiebenga A."/>
            <person name="De Vries R.P."/>
            <person name="Grigoriev I.V."/>
            <person name="Mortensen U.H."/>
            <person name="Andersen M.R."/>
            <person name="Baker S.E."/>
        </authorList>
    </citation>
    <scope>NUCLEOTIDE SEQUENCE [LARGE SCALE GENOMIC DNA]</scope>
    <source>
        <strain evidence="5 6">JOP 1030-1</strain>
    </source>
</reference>
<proteinExistence type="predicted"/>
<feature type="region of interest" description="Disordered" evidence="3">
    <location>
        <begin position="217"/>
        <end position="261"/>
    </location>
</feature>
<name>A0A318Z574_9EURO</name>
<evidence type="ECO:0000256" key="1">
    <source>
        <dbReference type="PROSITE-ProRule" id="PRU00047"/>
    </source>
</evidence>
<organism evidence="5 6">
    <name type="scientific">Aspergillus saccharolyticus JOP 1030-1</name>
    <dbReference type="NCBI Taxonomy" id="1450539"/>
    <lineage>
        <taxon>Eukaryota</taxon>
        <taxon>Fungi</taxon>
        <taxon>Dikarya</taxon>
        <taxon>Ascomycota</taxon>
        <taxon>Pezizomycotina</taxon>
        <taxon>Eurotiomycetes</taxon>
        <taxon>Eurotiomycetidae</taxon>
        <taxon>Eurotiales</taxon>
        <taxon>Aspergillaceae</taxon>
        <taxon>Aspergillus</taxon>
        <taxon>Aspergillus subgen. Circumdati</taxon>
    </lineage>
</organism>
<evidence type="ECO:0000259" key="4">
    <source>
        <dbReference type="PROSITE" id="PS50158"/>
    </source>
</evidence>
<dbReference type="Proteomes" id="UP000248349">
    <property type="component" value="Unassembled WGS sequence"/>
</dbReference>
<dbReference type="GeneID" id="37078898"/>
<evidence type="ECO:0000256" key="3">
    <source>
        <dbReference type="SAM" id="MobiDB-lite"/>
    </source>
</evidence>
<keyword evidence="6" id="KW-1185">Reference proteome</keyword>
<evidence type="ECO:0000313" key="6">
    <source>
        <dbReference type="Proteomes" id="UP000248349"/>
    </source>
</evidence>
<dbReference type="GO" id="GO:0003676">
    <property type="term" value="F:nucleic acid binding"/>
    <property type="evidence" value="ECO:0007669"/>
    <property type="project" value="InterPro"/>
</dbReference>
<dbReference type="EMBL" id="KZ821262">
    <property type="protein sequence ID" value="PYH41604.1"/>
    <property type="molecule type" value="Genomic_DNA"/>
</dbReference>
<evidence type="ECO:0000313" key="5">
    <source>
        <dbReference type="EMBL" id="PYH41604.1"/>
    </source>
</evidence>
<dbReference type="AlphaFoldDB" id="A0A318Z574"/>